<keyword evidence="4" id="KW-0472">Membrane</keyword>
<feature type="transmembrane region" description="Helical" evidence="4">
    <location>
        <begin position="73"/>
        <end position="103"/>
    </location>
</feature>
<keyword evidence="1" id="KW-0808">Transferase</keyword>
<dbReference type="Pfam" id="PF02518">
    <property type="entry name" value="HATPase_c"/>
    <property type="match status" value="1"/>
</dbReference>
<keyword evidence="3" id="KW-0902">Two-component regulatory system</keyword>
<dbReference type="RefSeq" id="WP_189774425.1">
    <property type="nucleotide sequence ID" value="NZ_BNCK01000013.1"/>
</dbReference>
<dbReference type="InterPro" id="IPR011712">
    <property type="entry name" value="Sig_transdc_His_kin_sub3_dim/P"/>
</dbReference>
<dbReference type="PANTHER" id="PTHR24421:SF59">
    <property type="entry name" value="OXYGEN SENSOR HISTIDINE KINASE NREB"/>
    <property type="match status" value="1"/>
</dbReference>
<evidence type="ECO:0000256" key="1">
    <source>
        <dbReference type="ARBA" id="ARBA00022679"/>
    </source>
</evidence>
<proteinExistence type="predicted"/>
<evidence type="ECO:0000259" key="5">
    <source>
        <dbReference type="Pfam" id="PF02518"/>
    </source>
</evidence>
<keyword evidence="4" id="KW-1133">Transmembrane helix</keyword>
<reference evidence="7" key="2">
    <citation type="submission" date="2020-09" db="EMBL/GenBank/DDBJ databases">
        <authorList>
            <person name="Sun Q."/>
            <person name="Kim S."/>
        </authorList>
    </citation>
    <scope>NUCLEOTIDE SEQUENCE</scope>
    <source>
        <strain evidence="7">KCTC 42731</strain>
    </source>
</reference>
<keyword evidence="4" id="KW-0812">Transmembrane</keyword>
<keyword evidence="2 7" id="KW-0418">Kinase</keyword>
<evidence type="ECO:0000259" key="6">
    <source>
        <dbReference type="Pfam" id="PF07730"/>
    </source>
</evidence>
<dbReference type="CDD" id="cd16917">
    <property type="entry name" value="HATPase_UhpB-NarQ-NarX-like"/>
    <property type="match status" value="1"/>
</dbReference>
<dbReference type="EMBL" id="BNCK01000013">
    <property type="protein sequence ID" value="GHG06447.1"/>
    <property type="molecule type" value="Genomic_DNA"/>
</dbReference>
<feature type="domain" description="Signal transduction histidine kinase subgroup 3 dimerisation and phosphoacceptor" evidence="6">
    <location>
        <begin position="188"/>
        <end position="250"/>
    </location>
</feature>
<feature type="transmembrane region" description="Helical" evidence="4">
    <location>
        <begin position="44"/>
        <end position="66"/>
    </location>
</feature>
<feature type="domain" description="Histidine kinase/HSP90-like ATPase" evidence="5">
    <location>
        <begin position="292"/>
        <end position="372"/>
    </location>
</feature>
<dbReference type="GO" id="GO:0000155">
    <property type="term" value="F:phosphorelay sensor kinase activity"/>
    <property type="evidence" value="ECO:0007669"/>
    <property type="project" value="InterPro"/>
</dbReference>
<dbReference type="Proteomes" id="UP000623842">
    <property type="component" value="Unassembled WGS sequence"/>
</dbReference>
<evidence type="ECO:0000256" key="4">
    <source>
        <dbReference type="SAM" id="Phobius"/>
    </source>
</evidence>
<feature type="transmembrane region" description="Helical" evidence="4">
    <location>
        <begin position="135"/>
        <end position="153"/>
    </location>
</feature>
<comment type="caution">
    <text evidence="7">The sequence shown here is derived from an EMBL/GenBank/DDBJ whole genome shotgun (WGS) entry which is preliminary data.</text>
</comment>
<protein>
    <submittedName>
        <fullName evidence="7">Two-component sensor histidine kinase</fullName>
    </submittedName>
</protein>
<dbReference type="InterPro" id="IPR003594">
    <property type="entry name" value="HATPase_dom"/>
</dbReference>
<evidence type="ECO:0000313" key="7">
    <source>
        <dbReference type="EMBL" id="GHG06447.1"/>
    </source>
</evidence>
<evidence type="ECO:0000256" key="3">
    <source>
        <dbReference type="ARBA" id="ARBA00023012"/>
    </source>
</evidence>
<gene>
    <name evidence="7" type="ORF">GCM10017161_40120</name>
</gene>
<reference evidence="7" key="1">
    <citation type="journal article" date="2014" name="Int. J. Syst. Evol. Microbiol.">
        <title>Complete genome sequence of Corynebacterium casei LMG S-19264T (=DSM 44701T), isolated from a smear-ripened cheese.</title>
        <authorList>
            <consortium name="US DOE Joint Genome Institute (JGI-PGF)"/>
            <person name="Walter F."/>
            <person name="Albersmeier A."/>
            <person name="Kalinowski J."/>
            <person name="Ruckert C."/>
        </authorList>
    </citation>
    <scope>NUCLEOTIDE SEQUENCE</scope>
    <source>
        <strain evidence="7">KCTC 42731</strain>
    </source>
</reference>
<dbReference type="InterPro" id="IPR036890">
    <property type="entry name" value="HATPase_C_sf"/>
</dbReference>
<dbReference type="GO" id="GO:0046983">
    <property type="term" value="F:protein dimerization activity"/>
    <property type="evidence" value="ECO:0007669"/>
    <property type="project" value="InterPro"/>
</dbReference>
<organism evidence="7 8">
    <name type="scientific">Thalassotalea marina</name>
    <dbReference type="NCBI Taxonomy" id="1673741"/>
    <lineage>
        <taxon>Bacteria</taxon>
        <taxon>Pseudomonadati</taxon>
        <taxon>Pseudomonadota</taxon>
        <taxon>Gammaproteobacteria</taxon>
        <taxon>Alteromonadales</taxon>
        <taxon>Colwelliaceae</taxon>
        <taxon>Thalassotalea</taxon>
    </lineage>
</organism>
<dbReference type="AlphaFoldDB" id="A0A919BQU1"/>
<feature type="transmembrane region" description="Helical" evidence="4">
    <location>
        <begin position="12"/>
        <end position="32"/>
    </location>
</feature>
<evidence type="ECO:0000256" key="2">
    <source>
        <dbReference type="ARBA" id="ARBA00022777"/>
    </source>
</evidence>
<dbReference type="PANTHER" id="PTHR24421">
    <property type="entry name" value="NITRATE/NITRITE SENSOR PROTEIN NARX-RELATED"/>
    <property type="match status" value="1"/>
</dbReference>
<dbReference type="Pfam" id="PF07730">
    <property type="entry name" value="HisKA_3"/>
    <property type="match status" value="1"/>
</dbReference>
<dbReference type="SUPFAM" id="SSF55874">
    <property type="entry name" value="ATPase domain of HSP90 chaperone/DNA topoisomerase II/histidine kinase"/>
    <property type="match status" value="1"/>
</dbReference>
<name>A0A919BQU1_9GAMM</name>
<keyword evidence="8" id="KW-1185">Reference proteome</keyword>
<dbReference type="Gene3D" id="3.30.565.10">
    <property type="entry name" value="Histidine kinase-like ATPase, C-terminal domain"/>
    <property type="match status" value="1"/>
</dbReference>
<dbReference type="GO" id="GO:0016020">
    <property type="term" value="C:membrane"/>
    <property type="evidence" value="ECO:0007669"/>
    <property type="project" value="InterPro"/>
</dbReference>
<accession>A0A919BQU1</accession>
<evidence type="ECO:0000313" key="8">
    <source>
        <dbReference type="Proteomes" id="UP000623842"/>
    </source>
</evidence>
<dbReference type="Gene3D" id="1.20.5.1930">
    <property type="match status" value="1"/>
</dbReference>
<dbReference type="InterPro" id="IPR050482">
    <property type="entry name" value="Sensor_HK_TwoCompSys"/>
</dbReference>
<sequence>MNIRKIKQLDPEILIGFCTWAIVAGISLYQWYKGTTILEPIFAFSYTGLVIAIACFAIYVVGFLLIHTKRNILVGFICSGISLIVLMVQFNNGLILILAIIFVSDLAEHVPLRRAIMLGVAIPFSYFPLILDEGALINACLFSAFNLFAIYIIHRLKNEKKAREKASHLVRELKATQQLLTATAKRDERMKIARDLHDAMGHHLTALSLQLEVAKQVVSQQGQENISRAQNITRMLLSDVREAVSELRHEKPLEVVDAIEQLVSDIEAIDIKLTIAEKFTTHDARVAEATFRSVQEGITNILKHSNADSCEINLHRTEDQVQLSIKDNGINNHGIQPGHGLTGMKERIEKLDGNFDITINKDGCRLLINLPDSQEYI</sequence>